<evidence type="ECO:0000313" key="3">
    <source>
        <dbReference type="Proteomes" id="UP001180020"/>
    </source>
</evidence>
<sequence length="199" mass="22324">MEMSGALAVVDKLIEDSTSVVPKKKKEKQTAAPTRRSERLNPQSPPSMILRVVYNIDEESLQDSDSIAIGVSGFIEASREYDRHDLLSEDDKSEIESRLTEGFVIDAYFDLLKERIQDNPEVHLACLFGKHFAQAIKTTKTTKRVHLRLSGERIPRHVRSGHINPALQLARRLTTSYAAHVTYVTTTTAHQLGIPSALF</sequence>
<protein>
    <submittedName>
        <fullName evidence="2">Uncharacterized protein</fullName>
    </submittedName>
</protein>
<feature type="region of interest" description="Disordered" evidence="1">
    <location>
        <begin position="20"/>
        <end position="44"/>
    </location>
</feature>
<keyword evidence="3" id="KW-1185">Reference proteome</keyword>
<organism evidence="2 3">
    <name type="scientific">Acorus calamus</name>
    <name type="common">Sweet flag</name>
    <dbReference type="NCBI Taxonomy" id="4465"/>
    <lineage>
        <taxon>Eukaryota</taxon>
        <taxon>Viridiplantae</taxon>
        <taxon>Streptophyta</taxon>
        <taxon>Embryophyta</taxon>
        <taxon>Tracheophyta</taxon>
        <taxon>Spermatophyta</taxon>
        <taxon>Magnoliopsida</taxon>
        <taxon>Liliopsida</taxon>
        <taxon>Acoraceae</taxon>
        <taxon>Acorus</taxon>
    </lineage>
</organism>
<comment type="caution">
    <text evidence="2">The sequence shown here is derived from an EMBL/GenBank/DDBJ whole genome shotgun (WGS) entry which is preliminary data.</text>
</comment>
<evidence type="ECO:0000313" key="2">
    <source>
        <dbReference type="EMBL" id="KAK1326104.1"/>
    </source>
</evidence>
<dbReference type="EMBL" id="JAUJYO010000001">
    <property type="protein sequence ID" value="KAK1326104.1"/>
    <property type="molecule type" value="Genomic_DNA"/>
</dbReference>
<dbReference type="AlphaFoldDB" id="A0AAV9FJY8"/>
<dbReference type="Gene3D" id="3.40.50.2000">
    <property type="entry name" value="Glycogen Phosphorylase B"/>
    <property type="match status" value="1"/>
</dbReference>
<gene>
    <name evidence="2" type="ORF">QJS10_CPA01g01853</name>
</gene>
<evidence type="ECO:0000256" key="1">
    <source>
        <dbReference type="SAM" id="MobiDB-lite"/>
    </source>
</evidence>
<dbReference type="Proteomes" id="UP001180020">
    <property type="component" value="Unassembled WGS sequence"/>
</dbReference>
<accession>A0AAV9FJY8</accession>
<reference evidence="2" key="2">
    <citation type="submission" date="2023-06" db="EMBL/GenBank/DDBJ databases">
        <authorList>
            <person name="Ma L."/>
            <person name="Liu K.-W."/>
            <person name="Li Z."/>
            <person name="Hsiao Y.-Y."/>
            <person name="Qi Y."/>
            <person name="Fu T."/>
            <person name="Tang G."/>
            <person name="Zhang D."/>
            <person name="Sun W.-H."/>
            <person name="Liu D.-K."/>
            <person name="Li Y."/>
            <person name="Chen G.-Z."/>
            <person name="Liu X.-D."/>
            <person name="Liao X.-Y."/>
            <person name="Jiang Y.-T."/>
            <person name="Yu X."/>
            <person name="Hao Y."/>
            <person name="Huang J."/>
            <person name="Zhao X.-W."/>
            <person name="Ke S."/>
            <person name="Chen Y.-Y."/>
            <person name="Wu W.-L."/>
            <person name="Hsu J.-L."/>
            <person name="Lin Y.-F."/>
            <person name="Huang M.-D."/>
            <person name="Li C.-Y."/>
            <person name="Huang L."/>
            <person name="Wang Z.-W."/>
            <person name="Zhao X."/>
            <person name="Zhong W.-Y."/>
            <person name="Peng D.-H."/>
            <person name="Ahmad S."/>
            <person name="Lan S."/>
            <person name="Zhang J.-S."/>
            <person name="Tsai W.-C."/>
            <person name="Van De Peer Y."/>
            <person name="Liu Z.-J."/>
        </authorList>
    </citation>
    <scope>NUCLEOTIDE SEQUENCE</scope>
    <source>
        <strain evidence="2">CP</strain>
        <tissue evidence="2">Leaves</tissue>
    </source>
</reference>
<reference evidence="2" key="1">
    <citation type="journal article" date="2023" name="Nat. Commun.">
        <title>Diploid and tetraploid genomes of Acorus and the evolution of monocots.</title>
        <authorList>
            <person name="Ma L."/>
            <person name="Liu K.W."/>
            <person name="Li Z."/>
            <person name="Hsiao Y.Y."/>
            <person name="Qi Y."/>
            <person name="Fu T."/>
            <person name="Tang G.D."/>
            <person name="Zhang D."/>
            <person name="Sun W.H."/>
            <person name="Liu D.K."/>
            <person name="Li Y."/>
            <person name="Chen G.Z."/>
            <person name="Liu X.D."/>
            <person name="Liao X.Y."/>
            <person name="Jiang Y.T."/>
            <person name="Yu X."/>
            <person name="Hao Y."/>
            <person name="Huang J."/>
            <person name="Zhao X.W."/>
            <person name="Ke S."/>
            <person name="Chen Y.Y."/>
            <person name="Wu W.L."/>
            <person name="Hsu J.L."/>
            <person name="Lin Y.F."/>
            <person name="Huang M.D."/>
            <person name="Li C.Y."/>
            <person name="Huang L."/>
            <person name="Wang Z.W."/>
            <person name="Zhao X."/>
            <person name="Zhong W.Y."/>
            <person name="Peng D.H."/>
            <person name="Ahmad S."/>
            <person name="Lan S."/>
            <person name="Zhang J.S."/>
            <person name="Tsai W.C."/>
            <person name="Van de Peer Y."/>
            <person name="Liu Z.J."/>
        </authorList>
    </citation>
    <scope>NUCLEOTIDE SEQUENCE</scope>
    <source>
        <strain evidence="2">CP</strain>
    </source>
</reference>
<proteinExistence type="predicted"/>
<name>A0AAV9FJY8_ACOCL</name>